<evidence type="ECO:0008006" key="4">
    <source>
        <dbReference type="Google" id="ProtNLM"/>
    </source>
</evidence>
<gene>
    <name evidence="2" type="ORF">HDG69_000336</name>
</gene>
<feature type="region of interest" description="Disordered" evidence="1">
    <location>
        <begin position="149"/>
        <end position="173"/>
    </location>
</feature>
<feature type="region of interest" description="Disordered" evidence="1">
    <location>
        <begin position="91"/>
        <end position="121"/>
    </location>
</feature>
<protein>
    <recommendedName>
        <fullName evidence="4">Sigma-70-like protein</fullName>
    </recommendedName>
</protein>
<name>A0ABX1ZYV7_9MICO</name>
<dbReference type="RefSeq" id="WP_171782050.1">
    <property type="nucleotide sequence ID" value="NZ_BAAAML010000002.1"/>
</dbReference>
<evidence type="ECO:0000313" key="3">
    <source>
        <dbReference type="Proteomes" id="UP000757540"/>
    </source>
</evidence>
<proteinExistence type="predicted"/>
<dbReference type="Gene3D" id="1.10.10.10">
    <property type="entry name" value="Winged helix-like DNA-binding domain superfamily/Winged helix DNA-binding domain"/>
    <property type="match status" value="1"/>
</dbReference>
<evidence type="ECO:0000313" key="2">
    <source>
        <dbReference type="EMBL" id="NOV95783.1"/>
    </source>
</evidence>
<feature type="compositionally biased region" description="Basic and acidic residues" evidence="1">
    <location>
        <begin position="149"/>
        <end position="165"/>
    </location>
</feature>
<sequence>MEAVIEVARTLEELIAYGEDLAAQFEDDGDRRMFREPSTRSKLALAAMRRSYAERDLRLAVVEAKGEGMSWDQIGETLGVSGEAVRKRYSKAVGEERDASPKEGNVGLRPASVRSRATRPSKDLSGLLHRLDFTELGQVREVVIMLHHEAQGAETERFEEPEPTPRGRLTGSP</sequence>
<evidence type="ECO:0000256" key="1">
    <source>
        <dbReference type="SAM" id="MobiDB-lite"/>
    </source>
</evidence>
<accession>A0ABX1ZYV7</accession>
<reference evidence="2 3" key="1">
    <citation type="submission" date="2020-05" db="EMBL/GenBank/DDBJ databases">
        <title>Genomic Encyclopedia of Type Strains, Phase III (KMG-III): the genomes of soil and plant-associated and newly described type strains.</title>
        <authorList>
            <person name="Whitman W."/>
        </authorList>
    </citation>
    <scope>NUCLEOTIDE SEQUENCE [LARGE SCALE GENOMIC DNA]</scope>
    <source>
        <strain evidence="2 3">KCTC 19046</strain>
    </source>
</reference>
<organism evidence="2 3">
    <name type="scientific">Isoptericola halotolerans</name>
    <dbReference type="NCBI Taxonomy" id="300560"/>
    <lineage>
        <taxon>Bacteria</taxon>
        <taxon>Bacillati</taxon>
        <taxon>Actinomycetota</taxon>
        <taxon>Actinomycetes</taxon>
        <taxon>Micrococcales</taxon>
        <taxon>Promicromonosporaceae</taxon>
        <taxon>Isoptericola</taxon>
    </lineage>
</organism>
<dbReference type="Proteomes" id="UP000757540">
    <property type="component" value="Unassembled WGS sequence"/>
</dbReference>
<comment type="caution">
    <text evidence="2">The sequence shown here is derived from an EMBL/GenBank/DDBJ whole genome shotgun (WGS) entry which is preliminary data.</text>
</comment>
<dbReference type="InterPro" id="IPR036388">
    <property type="entry name" value="WH-like_DNA-bd_sf"/>
</dbReference>
<keyword evidence="3" id="KW-1185">Reference proteome</keyword>
<dbReference type="EMBL" id="JABEZU010000001">
    <property type="protein sequence ID" value="NOV95783.1"/>
    <property type="molecule type" value="Genomic_DNA"/>
</dbReference>